<evidence type="ECO:0000256" key="13">
    <source>
        <dbReference type="ARBA" id="ARBA00040080"/>
    </source>
</evidence>
<dbReference type="PANTHER" id="PTHR30477:SF23">
    <property type="entry name" value="HIGH-AFFINITY ZINC UPTAKE SYSTEM MEMBRANE PROTEIN ZNUB"/>
    <property type="match status" value="1"/>
</dbReference>
<dbReference type="GO" id="GO:0055085">
    <property type="term" value="P:transmembrane transport"/>
    <property type="evidence" value="ECO:0007669"/>
    <property type="project" value="InterPro"/>
</dbReference>
<dbReference type="NCBIfam" id="NF007089">
    <property type="entry name" value="PRK09543.1"/>
    <property type="match status" value="1"/>
</dbReference>
<evidence type="ECO:0000256" key="11">
    <source>
        <dbReference type="ARBA" id="ARBA00023065"/>
    </source>
</evidence>
<sequence length="308" mass="32810">MWHCSAATNANNWHFTSTTTTTSMIYLATPSALASTSTNITKNTRPTMLDLLLPALIAGIGIAVLAGPLGSFVVWRKMAYFGDTLSHASLLGIALGFLFNINLNLALLICCLALAVILVSLQKQKYVATDTLLGILAHSALSLGLVAVSFLDHVRIDLMSYLFGDLLAVTPADLLWIYGGGAVVMTLLITLWRPLLSMTINEELAQVEGVNVDLMRLLLMLMVGMVIAVAMKFVGALIITSLLIIPAATARRFSRSPEMMAALASGLGVIAVIFGLAMSWHYDTPAGPSVVVAAAGLFLLSQFKRSEA</sequence>
<comment type="similarity">
    <text evidence="3 14">Belongs to the ABC-3 integral membrane protein family.</text>
</comment>
<evidence type="ECO:0000256" key="4">
    <source>
        <dbReference type="ARBA" id="ARBA00022448"/>
    </source>
</evidence>
<keyword evidence="7 14" id="KW-0812">Transmembrane</keyword>
<gene>
    <name evidence="16" type="ORF">H744_2c1261</name>
</gene>
<dbReference type="InterPro" id="IPR001626">
    <property type="entry name" value="ABC_TroCD"/>
</dbReference>
<evidence type="ECO:0000256" key="2">
    <source>
        <dbReference type="ARBA" id="ARBA00004429"/>
    </source>
</evidence>
<evidence type="ECO:0000313" key="16">
    <source>
        <dbReference type="EMBL" id="AJR07940.1"/>
    </source>
</evidence>
<keyword evidence="10 15" id="KW-1133">Transmembrane helix</keyword>
<dbReference type="HOGENOM" id="CLU_028808_3_2_6"/>
<dbReference type="SUPFAM" id="SSF81345">
    <property type="entry name" value="ABC transporter involved in vitamin B12 uptake, BtuC"/>
    <property type="match status" value="1"/>
</dbReference>
<keyword evidence="4 14" id="KW-0813">Transport</keyword>
<dbReference type="FunFam" id="1.10.3470.10:FF:000002">
    <property type="entry name" value="Zinc ABC transporter permease subunit ZnuB"/>
    <property type="match status" value="1"/>
</dbReference>
<feature type="transmembrane region" description="Helical" evidence="15">
    <location>
        <begin position="132"/>
        <end position="154"/>
    </location>
</feature>
<feature type="transmembrane region" description="Helical" evidence="15">
    <location>
        <begin position="260"/>
        <end position="280"/>
    </location>
</feature>
<protein>
    <recommendedName>
        <fullName evidence="13">High-affinity zinc uptake system membrane protein ZnuB</fullName>
    </recommendedName>
</protein>
<keyword evidence="5" id="KW-1003">Cell membrane</keyword>
<dbReference type="Pfam" id="PF00950">
    <property type="entry name" value="ABC-3"/>
    <property type="match status" value="1"/>
</dbReference>
<name>A0A0C5WY03_9GAMM</name>
<feature type="transmembrane region" description="Helical" evidence="15">
    <location>
        <begin position="87"/>
        <end position="120"/>
    </location>
</feature>
<keyword evidence="9" id="KW-0864">Zinc transport</keyword>
<dbReference type="GO" id="GO:0006829">
    <property type="term" value="P:zinc ion transport"/>
    <property type="evidence" value="ECO:0007669"/>
    <property type="project" value="UniProtKB-KW"/>
</dbReference>
<dbReference type="KEGG" id="pgb:H744_2c1261"/>
<keyword evidence="8" id="KW-0862">Zinc</keyword>
<organism evidence="16 17">
    <name type="scientific">Photobacterium gaetbulicola Gung47</name>
    <dbReference type="NCBI Taxonomy" id="658445"/>
    <lineage>
        <taxon>Bacteria</taxon>
        <taxon>Pseudomonadati</taxon>
        <taxon>Pseudomonadota</taxon>
        <taxon>Gammaproteobacteria</taxon>
        <taxon>Vibrionales</taxon>
        <taxon>Vibrionaceae</taxon>
        <taxon>Photobacterium</taxon>
    </lineage>
</organism>
<evidence type="ECO:0000256" key="14">
    <source>
        <dbReference type="RuleBase" id="RU003943"/>
    </source>
</evidence>
<proteinExistence type="inferred from homology"/>
<keyword evidence="11" id="KW-0406">Ion transport</keyword>
<dbReference type="Gene3D" id="1.10.3470.10">
    <property type="entry name" value="ABC transporter involved in vitamin B12 uptake, BtuC"/>
    <property type="match status" value="1"/>
</dbReference>
<comment type="function">
    <text evidence="1">Involved in the high-affinity zinc uptake transport system.</text>
</comment>
<evidence type="ECO:0000256" key="9">
    <source>
        <dbReference type="ARBA" id="ARBA00022906"/>
    </source>
</evidence>
<accession>A0A0C5WY03</accession>
<evidence type="ECO:0000256" key="3">
    <source>
        <dbReference type="ARBA" id="ARBA00008034"/>
    </source>
</evidence>
<dbReference type="STRING" id="658445.H744_2c1261"/>
<evidence type="ECO:0000256" key="15">
    <source>
        <dbReference type="SAM" id="Phobius"/>
    </source>
</evidence>
<evidence type="ECO:0000313" key="17">
    <source>
        <dbReference type="Proteomes" id="UP000032303"/>
    </source>
</evidence>
<evidence type="ECO:0000256" key="1">
    <source>
        <dbReference type="ARBA" id="ARBA00002313"/>
    </source>
</evidence>
<dbReference type="PATRIC" id="fig|658445.3.peg.3157"/>
<feature type="transmembrane region" description="Helical" evidence="15">
    <location>
        <begin position="51"/>
        <end position="75"/>
    </location>
</feature>
<keyword evidence="6" id="KW-0997">Cell inner membrane</keyword>
<evidence type="ECO:0000256" key="10">
    <source>
        <dbReference type="ARBA" id="ARBA00022989"/>
    </source>
</evidence>
<feature type="transmembrane region" description="Helical" evidence="15">
    <location>
        <begin position="175"/>
        <end position="195"/>
    </location>
</feature>
<evidence type="ECO:0000256" key="7">
    <source>
        <dbReference type="ARBA" id="ARBA00022692"/>
    </source>
</evidence>
<reference evidence="16 17" key="1">
    <citation type="submission" date="2013-05" db="EMBL/GenBank/DDBJ databases">
        <title>Complete genome sequence of the lipase-producing bacterium Photobacterium gaetbulicola Gung47.</title>
        <authorList>
            <person name="Kim Y.-O."/>
        </authorList>
    </citation>
    <scope>NUCLEOTIDE SEQUENCE [LARGE SCALE GENOMIC DNA]</scope>
    <source>
        <strain evidence="16 17">Gung47</strain>
    </source>
</reference>
<dbReference type="GO" id="GO:0043190">
    <property type="term" value="C:ATP-binding cassette (ABC) transporter complex"/>
    <property type="evidence" value="ECO:0007669"/>
    <property type="project" value="InterPro"/>
</dbReference>
<evidence type="ECO:0000256" key="8">
    <source>
        <dbReference type="ARBA" id="ARBA00022833"/>
    </source>
</evidence>
<feature type="transmembrane region" description="Helical" evidence="15">
    <location>
        <begin position="215"/>
        <end position="248"/>
    </location>
</feature>
<dbReference type="AlphaFoldDB" id="A0A0C5WY03"/>
<dbReference type="GO" id="GO:0010043">
    <property type="term" value="P:response to zinc ion"/>
    <property type="evidence" value="ECO:0007669"/>
    <property type="project" value="TreeGrafter"/>
</dbReference>
<keyword evidence="12 15" id="KW-0472">Membrane</keyword>
<dbReference type="PANTHER" id="PTHR30477">
    <property type="entry name" value="ABC-TRANSPORTER METAL-BINDING PROTEIN"/>
    <property type="match status" value="1"/>
</dbReference>
<evidence type="ECO:0000256" key="5">
    <source>
        <dbReference type="ARBA" id="ARBA00022475"/>
    </source>
</evidence>
<dbReference type="InterPro" id="IPR037294">
    <property type="entry name" value="ABC_BtuC-like"/>
</dbReference>
<dbReference type="Proteomes" id="UP000032303">
    <property type="component" value="Chromosome 2"/>
</dbReference>
<dbReference type="EMBL" id="CP005974">
    <property type="protein sequence ID" value="AJR07940.1"/>
    <property type="molecule type" value="Genomic_DNA"/>
</dbReference>
<keyword evidence="17" id="KW-1185">Reference proteome</keyword>
<evidence type="ECO:0000256" key="12">
    <source>
        <dbReference type="ARBA" id="ARBA00023136"/>
    </source>
</evidence>
<evidence type="ECO:0000256" key="6">
    <source>
        <dbReference type="ARBA" id="ARBA00022519"/>
    </source>
</evidence>
<dbReference type="CDD" id="cd06550">
    <property type="entry name" value="TM_ABC_iron-siderophores_like"/>
    <property type="match status" value="1"/>
</dbReference>
<comment type="subcellular location">
    <subcellularLocation>
        <location evidence="2">Cell inner membrane</location>
        <topology evidence="2">Multi-pass membrane protein</topology>
    </subcellularLocation>
    <subcellularLocation>
        <location evidence="14">Cell membrane</location>
        <topology evidence="14">Multi-pass membrane protein</topology>
    </subcellularLocation>
</comment>